<dbReference type="Pfam" id="PF01022">
    <property type="entry name" value="HTH_5"/>
    <property type="match status" value="1"/>
</dbReference>
<dbReference type="SUPFAM" id="SSF46785">
    <property type="entry name" value="Winged helix' DNA-binding domain"/>
    <property type="match status" value="1"/>
</dbReference>
<dbReference type="PANTHER" id="PTHR43132">
    <property type="entry name" value="ARSENICAL RESISTANCE OPERON REPRESSOR ARSR-RELATED"/>
    <property type="match status" value="1"/>
</dbReference>
<feature type="domain" description="HTH arsR-type" evidence="4">
    <location>
        <begin position="11"/>
        <end position="103"/>
    </location>
</feature>
<organism evidence="5 6">
    <name type="scientific">Ramlibacter ginsenosidimutans</name>
    <dbReference type="NCBI Taxonomy" id="502333"/>
    <lineage>
        <taxon>Bacteria</taxon>
        <taxon>Pseudomonadati</taxon>
        <taxon>Pseudomonadota</taxon>
        <taxon>Betaproteobacteria</taxon>
        <taxon>Burkholderiales</taxon>
        <taxon>Comamonadaceae</taxon>
        <taxon>Ramlibacter</taxon>
    </lineage>
</organism>
<dbReference type="GO" id="GO:0003700">
    <property type="term" value="F:DNA-binding transcription factor activity"/>
    <property type="evidence" value="ECO:0007669"/>
    <property type="project" value="InterPro"/>
</dbReference>
<keyword evidence="6" id="KW-1185">Reference proteome</keyword>
<evidence type="ECO:0000259" key="4">
    <source>
        <dbReference type="PROSITE" id="PS50987"/>
    </source>
</evidence>
<protein>
    <submittedName>
        <fullName evidence="5">Helix-turn-helix transcriptional regulator</fullName>
    </submittedName>
</protein>
<reference evidence="5" key="2">
    <citation type="submission" date="2021-01" db="EMBL/GenBank/DDBJ databases">
        <authorList>
            <person name="Kang M."/>
        </authorList>
    </citation>
    <scope>NUCLEOTIDE SEQUENCE</scope>
    <source>
        <strain evidence="5">KACC 17527</strain>
    </source>
</reference>
<proteinExistence type="predicted"/>
<dbReference type="InterPro" id="IPR011991">
    <property type="entry name" value="ArsR-like_HTH"/>
</dbReference>
<dbReference type="RefSeq" id="WP_201166685.1">
    <property type="nucleotide sequence ID" value="NZ_JAEPWM010000001.1"/>
</dbReference>
<dbReference type="Gene3D" id="1.10.10.10">
    <property type="entry name" value="Winged helix-like DNA-binding domain superfamily/Winged helix DNA-binding domain"/>
    <property type="match status" value="1"/>
</dbReference>
<dbReference type="CDD" id="cd00090">
    <property type="entry name" value="HTH_ARSR"/>
    <property type="match status" value="1"/>
</dbReference>
<dbReference type="GO" id="GO:0003677">
    <property type="term" value="F:DNA binding"/>
    <property type="evidence" value="ECO:0007669"/>
    <property type="project" value="UniProtKB-KW"/>
</dbReference>
<dbReference type="InterPro" id="IPR001845">
    <property type="entry name" value="HTH_ArsR_DNA-bd_dom"/>
</dbReference>
<evidence type="ECO:0000313" key="6">
    <source>
        <dbReference type="Proteomes" id="UP000630528"/>
    </source>
</evidence>
<dbReference type="InterPro" id="IPR036388">
    <property type="entry name" value="WH-like_DNA-bd_sf"/>
</dbReference>
<comment type="caution">
    <text evidence="5">The sequence shown here is derived from an EMBL/GenBank/DDBJ whole genome shotgun (WGS) entry which is preliminary data.</text>
</comment>
<dbReference type="InterPro" id="IPR051011">
    <property type="entry name" value="Metal_resp_trans_reg"/>
</dbReference>
<dbReference type="SMART" id="SM00418">
    <property type="entry name" value="HTH_ARSR"/>
    <property type="match status" value="1"/>
</dbReference>
<accession>A0A934WK43</accession>
<keyword evidence="2" id="KW-0238">DNA-binding</keyword>
<dbReference type="AlphaFoldDB" id="A0A934WK43"/>
<gene>
    <name evidence="5" type="ORF">JJB11_04495</name>
</gene>
<keyword evidence="3" id="KW-0804">Transcription</keyword>
<name>A0A934WK43_9BURK</name>
<dbReference type="PROSITE" id="PS50987">
    <property type="entry name" value="HTH_ARSR_2"/>
    <property type="match status" value="1"/>
</dbReference>
<dbReference type="PANTHER" id="PTHR43132:SF2">
    <property type="entry name" value="ARSENICAL RESISTANCE OPERON REPRESSOR ARSR-RELATED"/>
    <property type="match status" value="1"/>
</dbReference>
<evidence type="ECO:0000256" key="2">
    <source>
        <dbReference type="ARBA" id="ARBA00023125"/>
    </source>
</evidence>
<dbReference type="PRINTS" id="PR00778">
    <property type="entry name" value="HTHARSR"/>
</dbReference>
<keyword evidence="1" id="KW-0805">Transcription regulation</keyword>
<dbReference type="EMBL" id="JAEPWM010000001">
    <property type="protein sequence ID" value="MBK6005344.1"/>
    <property type="molecule type" value="Genomic_DNA"/>
</dbReference>
<dbReference type="NCBIfam" id="NF033788">
    <property type="entry name" value="HTH_metalloreg"/>
    <property type="match status" value="1"/>
</dbReference>
<dbReference type="Proteomes" id="UP000630528">
    <property type="component" value="Unassembled WGS sequence"/>
</dbReference>
<evidence type="ECO:0000256" key="1">
    <source>
        <dbReference type="ARBA" id="ARBA00023015"/>
    </source>
</evidence>
<sequence>MTQVQMDPQRLRAAAAEAVGALKLLANPERLLLLCELSRGEMCVGELEAELDIHQPTLSQQLGVLRAQGVVETRREGKNIYYRVSDPNLKEILKVLFRLYCKD</sequence>
<reference evidence="5" key="1">
    <citation type="journal article" date="2012" name="J. Microbiol. Biotechnol.">
        <title>Ramlibacter ginsenosidimutans sp. nov., with ginsenoside-converting activity.</title>
        <authorList>
            <person name="Wang L."/>
            <person name="An D.S."/>
            <person name="Kim S.G."/>
            <person name="Jin F.X."/>
            <person name="Kim S.C."/>
            <person name="Lee S.T."/>
            <person name="Im W.T."/>
        </authorList>
    </citation>
    <scope>NUCLEOTIDE SEQUENCE</scope>
    <source>
        <strain evidence="5">KACC 17527</strain>
    </source>
</reference>
<dbReference type="InterPro" id="IPR036390">
    <property type="entry name" value="WH_DNA-bd_sf"/>
</dbReference>
<evidence type="ECO:0000313" key="5">
    <source>
        <dbReference type="EMBL" id="MBK6005344.1"/>
    </source>
</evidence>
<evidence type="ECO:0000256" key="3">
    <source>
        <dbReference type="ARBA" id="ARBA00023163"/>
    </source>
</evidence>